<organism evidence="3 4">
    <name type="scientific">Campylobacter vulpis</name>
    <dbReference type="NCBI Taxonomy" id="1655500"/>
    <lineage>
        <taxon>Bacteria</taxon>
        <taxon>Pseudomonadati</taxon>
        <taxon>Campylobacterota</taxon>
        <taxon>Epsilonproteobacteria</taxon>
        <taxon>Campylobacterales</taxon>
        <taxon>Campylobacteraceae</taxon>
        <taxon>Campylobacter</taxon>
    </lineage>
</organism>
<dbReference type="RefSeq" id="WP_099461462.1">
    <property type="nucleotide sequence ID" value="NZ_LDWY01000048.1"/>
</dbReference>
<dbReference type="AlphaFoldDB" id="A0A2G4R2Q7"/>
<dbReference type="OrthoDB" id="5332226at2"/>
<reference evidence="4" key="1">
    <citation type="submission" date="2015-06" db="EMBL/GenBank/DDBJ databases">
        <authorList>
            <person name="Parisi A."/>
            <person name="Chiara M."/>
            <person name="Florio D."/>
            <person name="Miccolupo A."/>
            <person name="Manzari C."/>
            <person name="Mion D."/>
            <person name="Caruso M."/>
            <person name="D'erchia A.M."/>
            <person name="Zanoni R."/>
        </authorList>
    </citation>
    <scope>NUCLEOTIDE SEQUENCE [LARGE SCALE GENOMIC DNA]</scope>
    <source>
        <strain evidence="4">73/13</strain>
    </source>
</reference>
<evidence type="ECO:0000259" key="2">
    <source>
        <dbReference type="Pfam" id="PF13116"/>
    </source>
</evidence>
<gene>
    <name evidence="3" type="ORF">AA994_04040</name>
</gene>
<feature type="domain" description="YhdP central" evidence="2">
    <location>
        <begin position="503"/>
        <end position="822"/>
    </location>
</feature>
<dbReference type="InterPro" id="IPR025263">
    <property type="entry name" value="YhdP_central"/>
</dbReference>
<keyword evidence="1" id="KW-0472">Membrane</keyword>
<evidence type="ECO:0000256" key="1">
    <source>
        <dbReference type="SAM" id="Phobius"/>
    </source>
</evidence>
<comment type="caution">
    <text evidence="3">The sequence shown here is derived from an EMBL/GenBank/DDBJ whole genome shotgun (WGS) entry which is preliminary data.</text>
</comment>
<protein>
    <recommendedName>
        <fullName evidence="2">YhdP central domain-containing protein</fullName>
    </recommendedName>
</protein>
<dbReference type="Proteomes" id="UP000237472">
    <property type="component" value="Unassembled WGS sequence"/>
</dbReference>
<keyword evidence="1" id="KW-0812">Transmembrane</keyword>
<sequence length="851" mass="96824">MKKTILYFILGILGLIFIAFLVLKNGISISSIQFDFLKLEQLYIKMDKKLIVRAKNIIINKNNLSTNSNKNSQNFASKELLKITKNLKYLYAFVEEINVENLVFDKHKVQIYFDGKEFFVDGDLFFLKLDLKREKDELKAQIQKLFVKEYGMDIMGDLNINTKSEFYHLKARANSSFLDFNTTLSFKDGQLSYKIEDMNLKNIDLLSGHIKRQAQLPRELELWLFERVKAEFYHLDFLEGFADFSKGKYYLDELKAQGFAKNVLVRLDEKMTPIIIPNLAINFSKQKLDFDFAKASYNGANLSGSKVYLYDLLDSKKVGIYLLIKSGAVVFDEKLANALKNYDFSLPFYQKSGKTSGSVELKIGFNENVKTFYKGDLILNNATLSLANFNINSASVQFNNGQLSINANGVNNNFLSANLKANVNLEQKNGVFDTELLRLYYDDYFDMRNQNVRFNLDYKEAVRLDIPAWNANLNFNEGLELTLENLQIFMPYLSVAKSLGLRDIKRLHYKSSNFNDFNVSIDEASFERRFLINAKVPYTIDSFEIQSLGGNLTLRSKSDLMSGTFTPNLKELHFKNLTYLYEKGESEKSFALETNPHHIKIGGANVGIILLDMNKTLAFERLEASLNKAVLNANASSGKTQIIFHKSPERLSLIANDMSDEFLNTFLQKNAFKEGVFSVKVEGSGDEFFEGEFGVKNTYVKNLKGINQLVSFIDTVPSLVMFRTPTFNQKGLHIQNGKVLFNRKKDLLSFTAINLNGDSVDLFGLGSANLRLNSLDLNLELKTLKSASDTISKVPILNYVILGKNQEISTNIKVNGSLDDPKFQTQILVDTLKTPFNLIKNVIQLPANLFN</sequence>
<accession>A0A2G4R2Q7</accession>
<dbReference type="Pfam" id="PF13116">
    <property type="entry name" value="YhdP"/>
    <property type="match status" value="2"/>
</dbReference>
<dbReference type="EMBL" id="LDWY01000048">
    <property type="protein sequence ID" value="PHY90862.1"/>
    <property type="molecule type" value="Genomic_DNA"/>
</dbReference>
<feature type="domain" description="YhdP central" evidence="2">
    <location>
        <begin position="244"/>
        <end position="428"/>
    </location>
</feature>
<feature type="transmembrane region" description="Helical" evidence="1">
    <location>
        <begin position="5"/>
        <end position="23"/>
    </location>
</feature>
<name>A0A2G4R2Q7_9BACT</name>
<evidence type="ECO:0000313" key="3">
    <source>
        <dbReference type="EMBL" id="PHY90862.1"/>
    </source>
</evidence>
<keyword evidence="1" id="KW-1133">Transmembrane helix</keyword>
<evidence type="ECO:0000313" key="4">
    <source>
        <dbReference type="Proteomes" id="UP000237472"/>
    </source>
</evidence>
<proteinExistence type="predicted"/>